<dbReference type="InterPro" id="IPR050570">
    <property type="entry name" value="Cell_wall_metabolism_enzyme"/>
</dbReference>
<dbReference type="SUPFAM" id="SSF51261">
    <property type="entry name" value="Duplicated hybrid motif"/>
    <property type="match status" value="1"/>
</dbReference>
<dbReference type="Gene3D" id="2.20.230.10">
    <property type="entry name" value="Resuscitation-promoting factor rpfb"/>
    <property type="match status" value="1"/>
</dbReference>
<name>A0A1D9NZE1_9FIRM</name>
<dbReference type="CDD" id="cd12797">
    <property type="entry name" value="M23_peptidase"/>
    <property type="match status" value="1"/>
</dbReference>
<organism evidence="5 6">
    <name type="scientific">Butyrivibrio hungatei</name>
    <dbReference type="NCBI Taxonomy" id="185008"/>
    <lineage>
        <taxon>Bacteria</taxon>
        <taxon>Bacillati</taxon>
        <taxon>Bacillota</taxon>
        <taxon>Clostridia</taxon>
        <taxon>Lachnospirales</taxon>
        <taxon>Lachnospiraceae</taxon>
        <taxon>Butyrivibrio</taxon>
    </lineage>
</organism>
<dbReference type="PANTHER" id="PTHR21666:SF270">
    <property type="entry name" value="MUREIN HYDROLASE ACTIVATOR ENVC"/>
    <property type="match status" value="1"/>
</dbReference>
<evidence type="ECO:0000313" key="5">
    <source>
        <dbReference type="EMBL" id="AOZ95581.1"/>
    </source>
</evidence>
<dbReference type="InterPro" id="IPR036779">
    <property type="entry name" value="LysM_dom_sf"/>
</dbReference>
<dbReference type="Gene3D" id="3.10.350.10">
    <property type="entry name" value="LysM domain"/>
    <property type="match status" value="1"/>
</dbReference>
<dbReference type="PROSITE" id="PS51782">
    <property type="entry name" value="LYSM"/>
    <property type="match status" value="1"/>
</dbReference>
<proteinExistence type="predicted"/>
<dbReference type="SMART" id="SM01208">
    <property type="entry name" value="G5"/>
    <property type="match status" value="1"/>
</dbReference>
<dbReference type="InterPro" id="IPR011055">
    <property type="entry name" value="Dup_hybrid_motif"/>
</dbReference>
<evidence type="ECO:0000313" key="6">
    <source>
        <dbReference type="Proteomes" id="UP000179284"/>
    </source>
</evidence>
<dbReference type="Proteomes" id="UP000179284">
    <property type="component" value="Chromosome I"/>
</dbReference>
<accession>A0A1D9NZE1</accession>
<keyword evidence="2" id="KW-1133">Transmembrane helix</keyword>
<dbReference type="PANTHER" id="PTHR21666">
    <property type="entry name" value="PEPTIDASE-RELATED"/>
    <property type="match status" value="1"/>
</dbReference>
<feature type="transmembrane region" description="Helical" evidence="2">
    <location>
        <begin position="12"/>
        <end position="30"/>
    </location>
</feature>
<evidence type="ECO:0000259" key="3">
    <source>
        <dbReference type="PROSITE" id="PS51109"/>
    </source>
</evidence>
<evidence type="ECO:0000259" key="4">
    <source>
        <dbReference type="PROSITE" id="PS51782"/>
    </source>
</evidence>
<keyword evidence="2" id="KW-0472">Membrane</keyword>
<sequence length="529" mass="58785">MNFRNTVFRNKIRIWFLHSTLMVIFLWILLMPSMVKYQRGGNNIFTILMNGQPVGTVASKDDAYDAYRRARRAIASKSDELTLATSDLAIEGSNVLFGTVDSTQEVADNMTEVLKGSVKSTLNRAYSIKINEFSVNLADISEVMQLLETALSNYDTDDEYDVDLVLDPTREVNVLTPVVLSKEEVEKKEEDERTALPEAGVSQMLTQTVKEAAPIAYDKDFSDYDLGLMSIDFGDKVEIVESYLPDFEITDLGTAVDDVTKDKETNQIYEVQAGDTLSTIAAKYDLTVADLIAMNESLEDEFTRIRTQDELIVTVPEPELSVVYTVQEYYEEDYEAEVQYVDNDSWYTTQSKVIQEPSAGHRKVVAQITYTDKSETSREIEKEEITYKAVPKIVERGTIVPPTYIKPISGGRLTSGFGKRNRPTKGASSYHKGVDWATPVGTAVLASSSGTVTRAGWGSGYGYCVYIKHPDGRETRYGHLSKVLVTVGQSVSQGQKIALSGNTGVSTGPHLHFEILVNGSQVNPLNYLN</sequence>
<keyword evidence="6" id="KW-1185">Reference proteome</keyword>
<reference evidence="6" key="1">
    <citation type="submission" date="2016-10" db="EMBL/GenBank/DDBJ databases">
        <title>The complete genome sequence of the rumen bacterium Butyrivibrio hungatei MB2003.</title>
        <authorList>
            <person name="Palevich N."/>
            <person name="Kelly W.J."/>
            <person name="Leahy S.C."/>
            <person name="Altermann E."/>
            <person name="Rakonjac J."/>
            <person name="Attwood G.T."/>
        </authorList>
    </citation>
    <scope>NUCLEOTIDE SEQUENCE [LARGE SCALE GENOMIC DNA]</scope>
    <source>
        <strain evidence="6">MB2003</strain>
    </source>
</reference>
<dbReference type="EMBL" id="CP017831">
    <property type="protein sequence ID" value="AOZ95581.1"/>
    <property type="molecule type" value="Genomic_DNA"/>
</dbReference>
<keyword evidence="2" id="KW-0812">Transmembrane</keyword>
<dbReference type="KEGG" id="bhu:bhn_I0547"/>
<dbReference type="CDD" id="cd00118">
    <property type="entry name" value="LysM"/>
    <property type="match status" value="1"/>
</dbReference>
<protein>
    <submittedName>
        <fullName evidence="5">Peptidase M23 family/G5 domain-containing protein</fullName>
    </submittedName>
</protein>
<dbReference type="Gene3D" id="2.70.70.10">
    <property type="entry name" value="Glucose Permease (Domain IIA)"/>
    <property type="match status" value="1"/>
</dbReference>
<dbReference type="AlphaFoldDB" id="A0A1D9NZE1"/>
<gene>
    <name evidence="5" type="ORF">bhn_I0547</name>
</gene>
<evidence type="ECO:0000256" key="1">
    <source>
        <dbReference type="ARBA" id="ARBA00022729"/>
    </source>
</evidence>
<dbReference type="InterPro" id="IPR016047">
    <property type="entry name" value="M23ase_b-sheet_dom"/>
</dbReference>
<evidence type="ECO:0000256" key="2">
    <source>
        <dbReference type="SAM" id="Phobius"/>
    </source>
</evidence>
<dbReference type="SMART" id="SM00257">
    <property type="entry name" value="LysM"/>
    <property type="match status" value="1"/>
</dbReference>
<dbReference type="SUPFAM" id="SSF54106">
    <property type="entry name" value="LysM domain"/>
    <property type="match status" value="1"/>
</dbReference>
<dbReference type="InterPro" id="IPR011098">
    <property type="entry name" value="G5_dom"/>
</dbReference>
<dbReference type="Pfam" id="PF07501">
    <property type="entry name" value="G5"/>
    <property type="match status" value="1"/>
</dbReference>
<dbReference type="RefSeq" id="WP_071175349.1">
    <property type="nucleotide sequence ID" value="NZ_CP017831.1"/>
</dbReference>
<dbReference type="OrthoDB" id="9809488at2"/>
<keyword evidence="1" id="KW-0732">Signal</keyword>
<dbReference type="GO" id="GO:0004222">
    <property type="term" value="F:metalloendopeptidase activity"/>
    <property type="evidence" value="ECO:0007669"/>
    <property type="project" value="TreeGrafter"/>
</dbReference>
<dbReference type="PROSITE" id="PS51109">
    <property type="entry name" value="G5"/>
    <property type="match status" value="1"/>
</dbReference>
<feature type="domain" description="LysM" evidence="4">
    <location>
        <begin position="267"/>
        <end position="313"/>
    </location>
</feature>
<dbReference type="Pfam" id="PF01551">
    <property type="entry name" value="Peptidase_M23"/>
    <property type="match status" value="1"/>
</dbReference>
<dbReference type="Pfam" id="PF01476">
    <property type="entry name" value="LysM"/>
    <property type="match status" value="1"/>
</dbReference>
<dbReference type="InterPro" id="IPR018392">
    <property type="entry name" value="LysM"/>
</dbReference>
<feature type="domain" description="G5" evidence="3">
    <location>
        <begin position="320"/>
        <end position="400"/>
    </location>
</feature>